<sequence>MVIRLYENNPRLSEIERIADMLRNGGVVIYPTDTVYAIGCDALNVRAAERICKLKGINPLKSNLSIIGHDISSLSRYVKINDLNFKLIRNNTPGPFTFILPTASGLPKLYKNRKSVGIRIPDNSIPRVLSEVLGNPLLSSSLNDDAEIGYVTDPELIAEKYSGTADIIIDGGMGGEVASTVVDCTGDEVKIIRQGIGDLRF</sequence>
<dbReference type="Gene3D" id="3.90.870.10">
    <property type="entry name" value="DHBP synthase"/>
    <property type="match status" value="1"/>
</dbReference>
<dbReference type="GO" id="GO:0003725">
    <property type="term" value="F:double-stranded RNA binding"/>
    <property type="evidence" value="ECO:0007669"/>
    <property type="project" value="InterPro"/>
</dbReference>
<dbReference type="Proteomes" id="UP000823636">
    <property type="component" value="Unassembled WGS sequence"/>
</dbReference>
<reference evidence="2" key="1">
    <citation type="submission" date="2020-10" db="EMBL/GenBank/DDBJ databases">
        <authorList>
            <person name="Gilroy R."/>
        </authorList>
    </citation>
    <scope>NUCLEOTIDE SEQUENCE</scope>
    <source>
        <strain evidence="2">G3-4614</strain>
    </source>
</reference>
<dbReference type="PROSITE" id="PS51163">
    <property type="entry name" value="YRDC"/>
    <property type="match status" value="1"/>
</dbReference>
<organism evidence="2 3">
    <name type="scientific">Candidatus Caccoplasma merdipullorum</name>
    <dbReference type="NCBI Taxonomy" id="2840718"/>
    <lineage>
        <taxon>Bacteria</taxon>
        <taxon>Pseudomonadati</taxon>
        <taxon>Bacteroidota</taxon>
        <taxon>Bacteroidia</taxon>
        <taxon>Bacteroidales</taxon>
        <taxon>Bacteroidaceae</taxon>
        <taxon>Bacteroidaceae incertae sedis</taxon>
        <taxon>Candidatus Caccoplasma</taxon>
    </lineage>
</organism>
<dbReference type="AlphaFoldDB" id="A0A9D9H7G1"/>
<comment type="caution">
    <text evidence="2">The sequence shown here is derived from an EMBL/GenBank/DDBJ whole genome shotgun (WGS) entry which is preliminary data.</text>
</comment>
<dbReference type="EMBL" id="JADIMW010000025">
    <property type="protein sequence ID" value="MBO8437738.1"/>
    <property type="molecule type" value="Genomic_DNA"/>
</dbReference>
<reference evidence="2" key="2">
    <citation type="journal article" date="2021" name="PeerJ">
        <title>Extensive microbial diversity within the chicken gut microbiome revealed by metagenomics and culture.</title>
        <authorList>
            <person name="Gilroy R."/>
            <person name="Ravi A."/>
            <person name="Getino M."/>
            <person name="Pursley I."/>
            <person name="Horton D.L."/>
            <person name="Alikhan N.F."/>
            <person name="Baker D."/>
            <person name="Gharbi K."/>
            <person name="Hall N."/>
            <person name="Watson M."/>
            <person name="Adriaenssens E.M."/>
            <person name="Foster-Nyarko E."/>
            <person name="Jarju S."/>
            <person name="Secka A."/>
            <person name="Antonio M."/>
            <person name="Oren A."/>
            <person name="Chaudhuri R.R."/>
            <person name="La Ragione R."/>
            <person name="Hildebrand F."/>
            <person name="Pallen M.J."/>
        </authorList>
    </citation>
    <scope>NUCLEOTIDE SEQUENCE</scope>
    <source>
        <strain evidence="2">G3-4614</strain>
    </source>
</reference>
<dbReference type="NCBIfam" id="TIGR00057">
    <property type="entry name" value="L-threonylcarbamoyladenylate synthase"/>
    <property type="match status" value="1"/>
</dbReference>
<proteinExistence type="predicted"/>
<accession>A0A9D9H7G1</accession>
<evidence type="ECO:0000313" key="3">
    <source>
        <dbReference type="Proteomes" id="UP000823636"/>
    </source>
</evidence>
<feature type="domain" description="YrdC-like" evidence="1">
    <location>
        <begin position="12"/>
        <end position="197"/>
    </location>
</feature>
<dbReference type="InterPro" id="IPR052532">
    <property type="entry name" value="SUA5_domain"/>
</dbReference>
<dbReference type="InterPro" id="IPR017945">
    <property type="entry name" value="DHBP_synth_RibB-like_a/b_dom"/>
</dbReference>
<dbReference type="InterPro" id="IPR006070">
    <property type="entry name" value="Sua5-like_dom"/>
</dbReference>
<dbReference type="Pfam" id="PF01300">
    <property type="entry name" value="Sua5_yciO_yrdC"/>
    <property type="match status" value="1"/>
</dbReference>
<evidence type="ECO:0000313" key="2">
    <source>
        <dbReference type="EMBL" id="MBO8437738.1"/>
    </source>
</evidence>
<dbReference type="SUPFAM" id="SSF55821">
    <property type="entry name" value="YrdC/RibB"/>
    <property type="match status" value="1"/>
</dbReference>
<dbReference type="PANTHER" id="PTHR42828">
    <property type="entry name" value="DHBP SYNTHASE RIBB-LIKE ALPHA/BETA DOMAIN-CONTAINING PROTEIN"/>
    <property type="match status" value="1"/>
</dbReference>
<evidence type="ECO:0000259" key="1">
    <source>
        <dbReference type="PROSITE" id="PS51163"/>
    </source>
</evidence>
<dbReference type="PANTHER" id="PTHR42828:SF3">
    <property type="entry name" value="THREONYLCARBAMOYL-AMP SYNTHASE"/>
    <property type="match status" value="1"/>
</dbReference>
<name>A0A9D9H7G1_9BACT</name>
<gene>
    <name evidence="2" type="ORF">IAC54_02420</name>
</gene>
<protein>
    <submittedName>
        <fullName evidence="2">Threonylcarbamoyl-AMP synthase</fullName>
    </submittedName>
</protein>